<dbReference type="InterPro" id="IPR011009">
    <property type="entry name" value="Kinase-like_dom_sf"/>
</dbReference>
<sequence length="281" mass="33061">MEPAESQYLRTTLSRQLPSSVFVLKLYDRRFAEQLRQDHDAGLWSPQIEDEYRKFVHDGSATAFFDLCSEKDGVEWAWKHEAGKEWSQAQREAYLQYSCLKFCRTESSVYNGLSDMEGHVIPRLWAMVRMRSSSAHTPSAHTLPHDYFDCPGILLEYIEGFPLTDIALNAPREDWQKICEDAIQIINRIGDRHIRNKDVKTRSFIVRKDPQLETFSVFMIDFGECVLRNQDESEYEWRKWKAMQDEEGAIGMVMQRKLDGGFKYTRTLESEKLMDEFQRED</sequence>
<dbReference type="Proteomes" id="UP000800092">
    <property type="component" value="Unassembled WGS sequence"/>
</dbReference>
<dbReference type="EMBL" id="ML991800">
    <property type="protein sequence ID" value="KAF2234187.1"/>
    <property type="molecule type" value="Genomic_DNA"/>
</dbReference>
<dbReference type="AlphaFoldDB" id="A0A6A6H8C1"/>
<dbReference type="SUPFAM" id="SSF56112">
    <property type="entry name" value="Protein kinase-like (PK-like)"/>
    <property type="match status" value="1"/>
</dbReference>
<organism evidence="1 2">
    <name type="scientific">Viridothelium virens</name>
    <name type="common">Speckled blister lichen</name>
    <name type="synonym">Trypethelium virens</name>
    <dbReference type="NCBI Taxonomy" id="1048519"/>
    <lineage>
        <taxon>Eukaryota</taxon>
        <taxon>Fungi</taxon>
        <taxon>Dikarya</taxon>
        <taxon>Ascomycota</taxon>
        <taxon>Pezizomycotina</taxon>
        <taxon>Dothideomycetes</taxon>
        <taxon>Dothideomycetes incertae sedis</taxon>
        <taxon>Trypetheliales</taxon>
        <taxon>Trypetheliaceae</taxon>
        <taxon>Viridothelium</taxon>
    </lineage>
</organism>
<name>A0A6A6H8C1_VIRVR</name>
<dbReference type="OrthoDB" id="5134445at2759"/>
<proteinExistence type="predicted"/>
<gene>
    <name evidence="1" type="ORF">EV356DRAFT_515618</name>
</gene>
<evidence type="ECO:0000313" key="2">
    <source>
        <dbReference type="Proteomes" id="UP000800092"/>
    </source>
</evidence>
<reference evidence="1" key="1">
    <citation type="journal article" date="2020" name="Stud. Mycol.">
        <title>101 Dothideomycetes genomes: a test case for predicting lifestyles and emergence of pathogens.</title>
        <authorList>
            <person name="Haridas S."/>
            <person name="Albert R."/>
            <person name="Binder M."/>
            <person name="Bloem J."/>
            <person name="Labutti K."/>
            <person name="Salamov A."/>
            <person name="Andreopoulos B."/>
            <person name="Baker S."/>
            <person name="Barry K."/>
            <person name="Bills G."/>
            <person name="Bluhm B."/>
            <person name="Cannon C."/>
            <person name="Castanera R."/>
            <person name="Culley D."/>
            <person name="Daum C."/>
            <person name="Ezra D."/>
            <person name="Gonzalez J."/>
            <person name="Henrissat B."/>
            <person name="Kuo A."/>
            <person name="Liang C."/>
            <person name="Lipzen A."/>
            <person name="Lutzoni F."/>
            <person name="Magnuson J."/>
            <person name="Mondo S."/>
            <person name="Nolan M."/>
            <person name="Ohm R."/>
            <person name="Pangilinan J."/>
            <person name="Park H.-J."/>
            <person name="Ramirez L."/>
            <person name="Alfaro M."/>
            <person name="Sun H."/>
            <person name="Tritt A."/>
            <person name="Yoshinaga Y."/>
            <person name="Zwiers L.-H."/>
            <person name="Turgeon B."/>
            <person name="Goodwin S."/>
            <person name="Spatafora J."/>
            <person name="Crous P."/>
            <person name="Grigoriev I."/>
        </authorList>
    </citation>
    <scope>NUCLEOTIDE SEQUENCE</scope>
    <source>
        <strain evidence="1">Tuck. ex Michener</strain>
    </source>
</reference>
<keyword evidence="2" id="KW-1185">Reference proteome</keyword>
<evidence type="ECO:0000313" key="1">
    <source>
        <dbReference type="EMBL" id="KAF2234187.1"/>
    </source>
</evidence>
<accession>A0A6A6H8C1</accession>
<protein>
    <recommendedName>
        <fullName evidence="3">Protein kinase domain-containing protein</fullName>
    </recommendedName>
</protein>
<evidence type="ECO:0008006" key="3">
    <source>
        <dbReference type="Google" id="ProtNLM"/>
    </source>
</evidence>